<feature type="domain" description="Phasin" evidence="2">
    <location>
        <begin position="128"/>
        <end position="226"/>
    </location>
</feature>
<reference evidence="3 4" key="1">
    <citation type="submission" date="2021-07" db="EMBL/GenBank/DDBJ databases">
        <title>The draft genome sequence of Sphingomicrobium sp. B8.</title>
        <authorList>
            <person name="Mu L."/>
        </authorList>
    </citation>
    <scope>NUCLEOTIDE SEQUENCE [LARGE SCALE GENOMIC DNA]</scope>
    <source>
        <strain evidence="3 4">B8</strain>
    </source>
</reference>
<evidence type="ECO:0000259" key="2">
    <source>
        <dbReference type="Pfam" id="PF09361"/>
    </source>
</evidence>
<protein>
    <submittedName>
        <fullName evidence="3">Phasin family protein</fullName>
    </submittedName>
</protein>
<feature type="region of interest" description="Disordered" evidence="1">
    <location>
        <begin position="1"/>
        <end position="85"/>
    </location>
</feature>
<dbReference type="NCBIfam" id="TIGR01841">
    <property type="entry name" value="phasin"/>
    <property type="match status" value="1"/>
</dbReference>
<feature type="compositionally biased region" description="Basic residues" evidence="1">
    <location>
        <begin position="44"/>
        <end position="67"/>
    </location>
</feature>
<feature type="compositionally biased region" description="Low complexity" evidence="1">
    <location>
        <begin position="27"/>
        <end position="43"/>
    </location>
</feature>
<evidence type="ECO:0000313" key="3">
    <source>
        <dbReference type="EMBL" id="MBW0145745.1"/>
    </source>
</evidence>
<dbReference type="InterPro" id="IPR018968">
    <property type="entry name" value="Phasin"/>
</dbReference>
<accession>A0ABS6V8R7</accession>
<dbReference type="InterPro" id="IPR010127">
    <property type="entry name" value="Phasin_subfam-1"/>
</dbReference>
<evidence type="ECO:0000313" key="4">
    <source>
        <dbReference type="Proteomes" id="UP000698028"/>
    </source>
</evidence>
<evidence type="ECO:0000256" key="1">
    <source>
        <dbReference type="SAM" id="MobiDB-lite"/>
    </source>
</evidence>
<name>A0ABS6V8R7_9SPHN</name>
<proteinExistence type="predicted"/>
<sequence>MTDETKGSKVEKTEGDKPEVKVEPEVKAAVQKVNAEATAPKAKAPVKKKIAKKPAAKRAPVQKKIKAKAPAQKAAPSPKKKENTMGKMDINNWFAAFELPTADKVEELVADANKKGEEFIAKSKSATEELAELTKANIEAMVEAGKIATAGAKQIGEELVEDGRDGFEKASEAMKAFAEAKSPAEVMELQAKMVRENVDHMIAETSALTEQWVKLAGEAMQPVSNRASLNAEKIKAFMA</sequence>
<dbReference type="RefSeq" id="WP_218633627.1">
    <property type="nucleotide sequence ID" value="NZ_JAHVAH010000001.1"/>
</dbReference>
<keyword evidence="4" id="KW-1185">Reference proteome</keyword>
<dbReference type="Proteomes" id="UP000698028">
    <property type="component" value="Unassembled WGS sequence"/>
</dbReference>
<dbReference type="EMBL" id="JAHVAH010000001">
    <property type="protein sequence ID" value="MBW0145745.1"/>
    <property type="molecule type" value="Genomic_DNA"/>
</dbReference>
<comment type="caution">
    <text evidence="3">The sequence shown here is derived from an EMBL/GenBank/DDBJ whole genome shotgun (WGS) entry which is preliminary data.</text>
</comment>
<feature type="compositionally biased region" description="Basic and acidic residues" evidence="1">
    <location>
        <begin position="1"/>
        <end position="26"/>
    </location>
</feature>
<organism evidence="3 4">
    <name type="scientific">Sphingomicrobium clamense</name>
    <dbReference type="NCBI Taxonomy" id="2851013"/>
    <lineage>
        <taxon>Bacteria</taxon>
        <taxon>Pseudomonadati</taxon>
        <taxon>Pseudomonadota</taxon>
        <taxon>Alphaproteobacteria</taxon>
        <taxon>Sphingomonadales</taxon>
        <taxon>Sphingomonadaceae</taxon>
        <taxon>Sphingomicrobium</taxon>
    </lineage>
</organism>
<feature type="compositionally biased region" description="Low complexity" evidence="1">
    <location>
        <begin position="68"/>
        <end position="77"/>
    </location>
</feature>
<gene>
    <name evidence="3" type="ORF">KTQ36_10630</name>
</gene>
<dbReference type="Pfam" id="PF09361">
    <property type="entry name" value="Phasin_2"/>
    <property type="match status" value="1"/>
</dbReference>